<proteinExistence type="predicted"/>
<dbReference type="PANTHER" id="PTHR36695">
    <property type="entry name" value="AGAP008648-PA"/>
    <property type="match status" value="1"/>
</dbReference>
<name>A0A7R8YY00_HERIL</name>
<evidence type="ECO:0000313" key="5">
    <source>
        <dbReference type="EMBL" id="CAD7088442.1"/>
    </source>
</evidence>
<feature type="domain" description="Farnesoic acid O-methyl transferase" evidence="4">
    <location>
        <begin position="418"/>
        <end position="488"/>
    </location>
</feature>
<keyword evidence="1" id="KW-0812">Transmembrane</keyword>
<evidence type="ECO:0000259" key="4">
    <source>
        <dbReference type="Pfam" id="PF12248"/>
    </source>
</evidence>
<evidence type="ECO:0000313" key="6">
    <source>
        <dbReference type="Proteomes" id="UP000594454"/>
    </source>
</evidence>
<evidence type="ECO:0000256" key="2">
    <source>
        <dbReference type="SAM" id="SignalP"/>
    </source>
</evidence>
<feature type="domain" description="Farnesoic acid O-methyl transferase" evidence="4">
    <location>
        <begin position="48"/>
        <end position="186"/>
    </location>
</feature>
<feature type="transmembrane region" description="Helical" evidence="1">
    <location>
        <begin position="1459"/>
        <end position="1475"/>
    </location>
</feature>
<dbReference type="GO" id="GO:0005230">
    <property type="term" value="F:extracellular ligand-gated monoatomic ion channel activity"/>
    <property type="evidence" value="ECO:0007669"/>
    <property type="project" value="InterPro"/>
</dbReference>
<dbReference type="EMBL" id="LR899012">
    <property type="protein sequence ID" value="CAD7088442.1"/>
    <property type="molecule type" value="Genomic_DNA"/>
</dbReference>
<dbReference type="Pfam" id="PF02931">
    <property type="entry name" value="Neur_chan_LBD"/>
    <property type="match status" value="3"/>
</dbReference>
<feature type="transmembrane region" description="Helical" evidence="1">
    <location>
        <begin position="1371"/>
        <end position="1388"/>
    </location>
</feature>
<dbReference type="PANTHER" id="PTHR36695:SF12">
    <property type="entry name" value="AGAP008648-PA"/>
    <property type="match status" value="1"/>
</dbReference>
<dbReference type="InterPro" id="IPR022041">
    <property type="entry name" value="Methyltransf_FA"/>
</dbReference>
<sequence>MKITPGLILDLFLVLCVECTFGSRCNVGWSELINCKEYRAGPNHLYEKFFSPDEIRNNPEENERLRLKFYVIAARDAHILLSPVVNAVKADDVYEIVVGQNRNTASGIRRQMLGGNLVRNERHGLLNGIDPTPIIVVQKTDGTLEVTIPTIGGILLSYKDPKPLNIKYVSFTSFGNTTGRWFYDCEETHMEMKKENVTSLERLQVDLFANYSMFTIPKGVSKIYMGSAIKGVTYNEMKSIFQVRLEFKLKWTDPKLQWRPFKYSNITTLRSFEAKFRTPAIWITNGTGNTFTRFNPEYVGIIYNNGSVVADTKQQIIESSCRESQDGNWPWDEFKCSVEFAVDGNLPIDFDLGHIEAALTIPELSKWRFSGHHLLTKKVEPFTETGGNSNSTISAVNLWLDKIETLPQEFVGQMLGGNLVRNERHGLLNGIDPTPIIVVQKTDGTLEVTIPTIGGILLSYKDPKPLNIKYVSFTSFGNTTGRWFYDCEETHMEMKKEKRYKLGAPASRLICELYGTGNTFTRFNPEYVGIIYNNGSVVADTKQQIIESSCRESQDGNWPWDEFKCSVEFAVDGNLPIDFDLGHIEAALTIPELSKWRFSGHHLLTKKVEPFTETGVATVFILLSFTMKRLLRGILNLIALVLVASSYLALDNTTLVTYDPNFVVGQNRNTASGIRRQMLGGNLVRNERHGLLNGIDPTPIIVVQKTDGTLEVTIPTIGGILLSYKDPKPLNIKYVSFTSFGNTTGRWFYDCEETHMEMKKENVTSLERLQVDLFANYSMFTIPKGVSKIYMGSAIKGVTYNEMKSIFQVRLEFKLKWTDPKLQWRPFKYSNITTLRSFEAKFRTPAIWITNGTGNTFTRFNPEYVGIIYNNGSVVADTKQQIIESSCRESQDGNWPWDEFKCSVEFAVDGNLPIDFDLGHIEAALTIPELSKWRFSGHHLLTKKVEPFTETGGNSNSTISAVNLVIHMRRNVLYYRKFFCVPLFVATVFILLSFTMKRLLRGILNLIALVLVASSYLALDNTTLVTYDPNFVVGQNRNTASGIRRQMLGGNLVRNERHGLLNGIDPTPIIVVQKTDGTLEVTIPTIGGILLSYKDPKPLNIKYVSFTSFGNTTGRWFYDCEETHMEMKKENVTSLERLQVDLFANYSMFTIPKGVSKIYMGSAIKGVTYNEMKSIFQVRLEFKLKWTDPKLQWRPFKYSNITTLRSFEAKFRTPAIWITNGTGNTFTRFNPEYVGIIYNNGSVVADTKQQIIESSCRESQDGNWPWDEFKCSVEFAVDGNLPIDFDLGHIEAALTIPELSKWRFSGHHLLTKKVEPFTETGGNSNSTISAVNLVIHMRRNVLYYRKFFCVPLFVATVFILLSFTMKRLLRGILNLIALVLVASSYLALDNTTLVTYDPNFVLCYKIVIGISGFSFFMSILIYWFSDHPPNTGKHFANDEVWLENQHEQLPPIGVLLDRIIFFILFLALPIILFVGL</sequence>
<reference evidence="5 6" key="1">
    <citation type="submission" date="2020-11" db="EMBL/GenBank/DDBJ databases">
        <authorList>
            <person name="Wallbank WR R."/>
            <person name="Pardo Diaz C."/>
            <person name="Kozak K."/>
            <person name="Martin S."/>
            <person name="Jiggins C."/>
            <person name="Moest M."/>
            <person name="Warren A I."/>
            <person name="Generalovic N T."/>
            <person name="Byers J.R.P. K."/>
            <person name="Montejo-Kovacevich G."/>
            <person name="Yen C E."/>
        </authorList>
    </citation>
    <scope>NUCLEOTIDE SEQUENCE [LARGE SCALE GENOMIC DNA]</scope>
</reference>
<feature type="transmembrane region" description="Helical" evidence="1">
    <location>
        <begin position="1002"/>
        <end position="1019"/>
    </location>
</feature>
<feature type="transmembrane region" description="Helical" evidence="1">
    <location>
        <begin position="1400"/>
        <end position="1424"/>
    </location>
</feature>
<feature type="signal peptide" evidence="2">
    <location>
        <begin position="1"/>
        <end position="22"/>
    </location>
</feature>
<keyword evidence="6" id="KW-1185">Reference proteome</keyword>
<dbReference type="Gene3D" id="2.70.170.10">
    <property type="entry name" value="Neurotransmitter-gated ion-channel ligand-binding domain"/>
    <property type="match status" value="3"/>
</dbReference>
<feature type="transmembrane region" description="Helical" evidence="1">
    <location>
        <begin position="630"/>
        <end position="650"/>
    </location>
</feature>
<feature type="domain" description="Neurotransmitter-gated ion-channel ligand-binding" evidence="3">
    <location>
        <begin position="1136"/>
        <end position="1340"/>
    </location>
</feature>
<dbReference type="GO" id="GO:0016020">
    <property type="term" value="C:membrane"/>
    <property type="evidence" value="ECO:0007669"/>
    <property type="project" value="InterPro"/>
</dbReference>
<dbReference type="OrthoDB" id="8182187at2759"/>
<keyword evidence="2" id="KW-0732">Signal</keyword>
<gene>
    <name evidence="5" type="ORF">HERILL_LOCUS11065</name>
</gene>
<dbReference type="Pfam" id="PF12248">
    <property type="entry name" value="Methyltransf_FA"/>
    <property type="match status" value="4"/>
</dbReference>
<keyword evidence="1" id="KW-0472">Membrane</keyword>
<feature type="transmembrane region" description="Helical" evidence="1">
    <location>
        <begin position="978"/>
        <end position="996"/>
    </location>
</feature>
<dbReference type="SUPFAM" id="SSF63712">
    <property type="entry name" value="Nicotinic receptor ligand binding domain-like"/>
    <property type="match status" value="3"/>
</dbReference>
<feature type="transmembrane region" description="Helical" evidence="1">
    <location>
        <begin position="1347"/>
        <end position="1365"/>
    </location>
</feature>
<evidence type="ECO:0000259" key="3">
    <source>
        <dbReference type="Pfam" id="PF02931"/>
    </source>
</evidence>
<keyword evidence="1" id="KW-1133">Transmembrane helix</keyword>
<evidence type="ECO:0000256" key="1">
    <source>
        <dbReference type="SAM" id="Phobius"/>
    </source>
</evidence>
<feature type="domain" description="Farnesoic acid O-methyl transferase" evidence="4">
    <location>
        <begin position="1032"/>
        <end position="1121"/>
    </location>
</feature>
<dbReference type="Proteomes" id="UP000594454">
    <property type="component" value="Chromosome 4"/>
</dbReference>
<feature type="domain" description="Neurotransmitter-gated ion-channel ligand-binding" evidence="3">
    <location>
        <begin position="767"/>
        <end position="971"/>
    </location>
</feature>
<accession>A0A7R8YY00</accession>
<feature type="chain" id="PRO_5030990625" evidence="2">
    <location>
        <begin position="23"/>
        <end position="1476"/>
    </location>
</feature>
<dbReference type="InterPro" id="IPR036734">
    <property type="entry name" value="Neur_chan_lig-bd_sf"/>
</dbReference>
<feature type="domain" description="Neurotransmitter-gated ion-channel ligand-binding" evidence="3">
    <location>
        <begin position="201"/>
        <end position="341"/>
    </location>
</feature>
<organism evidence="5 6">
    <name type="scientific">Hermetia illucens</name>
    <name type="common">Black soldier fly</name>
    <dbReference type="NCBI Taxonomy" id="343691"/>
    <lineage>
        <taxon>Eukaryota</taxon>
        <taxon>Metazoa</taxon>
        <taxon>Ecdysozoa</taxon>
        <taxon>Arthropoda</taxon>
        <taxon>Hexapoda</taxon>
        <taxon>Insecta</taxon>
        <taxon>Pterygota</taxon>
        <taxon>Neoptera</taxon>
        <taxon>Endopterygota</taxon>
        <taxon>Diptera</taxon>
        <taxon>Brachycera</taxon>
        <taxon>Stratiomyomorpha</taxon>
        <taxon>Stratiomyidae</taxon>
        <taxon>Hermetiinae</taxon>
        <taxon>Hermetia</taxon>
    </lineage>
</organism>
<protein>
    <submittedName>
        <fullName evidence="5">Uncharacterized protein</fullName>
    </submittedName>
</protein>
<dbReference type="InterPro" id="IPR006202">
    <property type="entry name" value="Neur_chan_lig-bd"/>
</dbReference>
<dbReference type="InParanoid" id="A0A7R8YY00"/>
<feature type="domain" description="Farnesoic acid O-methyl transferase" evidence="4">
    <location>
        <begin position="663"/>
        <end position="752"/>
    </location>
</feature>